<proteinExistence type="predicted"/>
<dbReference type="AlphaFoldDB" id="A0A8S9SJQ4"/>
<feature type="chain" id="PRO_5035828081" evidence="1">
    <location>
        <begin position="20"/>
        <end position="202"/>
    </location>
</feature>
<accession>A0A8S9SJQ4</accession>
<name>A0A8S9SJQ4_BRACR</name>
<dbReference type="Proteomes" id="UP000712600">
    <property type="component" value="Unassembled WGS sequence"/>
</dbReference>
<dbReference type="EMBL" id="QGKX02000004">
    <property type="protein sequence ID" value="KAF3600954.1"/>
    <property type="molecule type" value="Genomic_DNA"/>
</dbReference>
<sequence length="202" mass="22973">MQLFIVHVGLLTLSHIIYACDAPEIIPYSFSCIKLESHDEFLQLSTLTTVVVTPDRRPYFSSESIHLEFSTQTSLTIPLRITTSCNNLFSLIPPAHFSLPLTRIFKLSLTLNHLFPLGFYTLCPCSSCFFVEFPLRGGTPFFSHTNLVTPLTFFYQQETIPLMHPRAWLELTQNKSPLFRHIVVTRQPTCAAARSVGHLSLR</sequence>
<reference evidence="2" key="1">
    <citation type="submission" date="2019-12" db="EMBL/GenBank/DDBJ databases">
        <title>Genome sequencing and annotation of Brassica cretica.</title>
        <authorList>
            <person name="Studholme D.J."/>
            <person name="Sarris P."/>
        </authorList>
    </citation>
    <scope>NUCLEOTIDE SEQUENCE</scope>
    <source>
        <strain evidence="2">PFS-109/04</strain>
        <tissue evidence="2">Leaf</tissue>
    </source>
</reference>
<feature type="signal peptide" evidence="1">
    <location>
        <begin position="1"/>
        <end position="19"/>
    </location>
</feature>
<organism evidence="2 3">
    <name type="scientific">Brassica cretica</name>
    <name type="common">Mustard</name>
    <dbReference type="NCBI Taxonomy" id="69181"/>
    <lineage>
        <taxon>Eukaryota</taxon>
        <taxon>Viridiplantae</taxon>
        <taxon>Streptophyta</taxon>
        <taxon>Embryophyta</taxon>
        <taxon>Tracheophyta</taxon>
        <taxon>Spermatophyta</taxon>
        <taxon>Magnoliopsida</taxon>
        <taxon>eudicotyledons</taxon>
        <taxon>Gunneridae</taxon>
        <taxon>Pentapetalae</taxon>
        <taxon>rosids</taxon>
        <taxon>malvids</taxon>
        <taxon>Brassicales</taxon>
        <taxon>Brassicaceae</taxon>
        <taxon>Brassiceae</taxon>
        <taxon>Brassica</taxon>
    </lineage>
</organism>
<evidence type="ECO:0000313" key="2">
    <source>
        <dbReference type="EMBL" id="KAF3600954.1"/>
    </source>
</evidence>
<protein>
    <submittedName>
        <fullName evidence="2">Uncharacterized protein</fullName>
    </submittedName>
</protein>
<comment type="caution">
    <text evidence="2">The sequence shown here is derived from an EMBL/GenBank/DDBJ whole genome shotgun (WGS) entry which is preliminary data.</text>
</comment>
<gene>
    <name evidence="2" type="ORF">F2Q69_00037851</name>
</gene>
<keyword evidence="1" id="KW-0732">Signal</keyword>
<evidence type="ECO:0000256" key="1">
    <source>
        <dbReference type="SAM" id="SignalP"/>
    </source>
</evidence>
<evidence type="ECO:0000313" key="3">
    <source>
        <dbReference type="Proteomes" id="UP000712600"/>
    </source>
</evidence>